<dbReference type="WBParaSite" id="SRAE_1000320200.1">
    <property type="protein sequence ID" value="SRAE_1000320200.1"/>
    <property type="gene ID" value="WBGene00259819"/>
</dbReference>
<keyword evidence="5" id="KW-0862">Zinc</keyword>
<dbReference type="eggNOG" id="KOG1721">
    <property type="taxonomic scope" value="Eukaryota"/>
</dbReference>
<reference evidence="10 11" key="1">
    <citation type="submission" date="2014-09" db="EMBL/GenBank/DDBJ databases">
        <authorList>
            <person name="Martin A.A."/>
        </authorList>
    </citation>
    <scope>NUCLEOTIDE SEQUENCE</scope>
    <source>
        <strain evidence="11">ED321</strain>
        <strain evidence="10">ED321 Heterogonic</strain>
    </source>
</reference>
<dbReference type="GO" id="GO:0008270">
    <property type="term" value="F:zinc ion binding"/>
    <property type="evidence" value="ECO:0007669"/>
    <property type="project" value="UniProtKB-KW"/>
</dbReference>
<dbReference type="OrthoDB" id="6077919at2759"/>
<evidence type="ECO:0000256" key="7">
    <source>
        <dbReference type="ARBA" id="ARBA00023242"/>
    </source>
</evidence>
<evidence type="ECO:0000256" key="8">
    <source>
        <dbReference type="PROSITE-ProRule" id="PRU00042"/>
    </source>
</evidence>
<dbReference type="Proteomes" id="UP000035682">
    <property type="component" value="Unplaced"/>
</dbReference>
<keyword evidence="6 10" id="KW-0238">DNA-binding</keyword>
<evidence type="ECO:0000259" key="9">
    <source>
        <dbReference type="PROSITE" id="PS50157"/>
    </source>
</evidence>
<dbReference type="InterPro" id="IPR013087">
    <property type="entry name" value="Znf_C2H2_type"/>
</dbReference>
<dbReference type="Pfam" id="PF13912">
    <property type="entry name" value="zf-C2H2_6"/>
    <property type="match status" value="3"/>
</dbReference>
<feature type="domain" description="C2H2-type" evidence="9">
    <location>
        <begin position="171"/>
        <end position="199"/>
    </location>
</feature>
<evidence type="ECO:0000313" key="10">
    <source>
        <dbReference type="EMBL" id="CEF64949.1"/>
    </source>
</evidence>
<evidence type="ECO:0000256" key="1">
    <source>
        <dbReference type="ARBA" id="ARBA00004123"/>
    </source>
</evidence>
<dbReference type="GO" id="GO:0005634">
    <property type="term" value="C:nucleus"/>
    <property type="evidence" value="ECO:0007669"/>
    <property type="project" value="UniProtKB-SubCell"/>
</dbReference>
<evidence type="ECO:0000256" key="5">
    <source>
        <dbReference type="ARBA" id="ARBA00022833"/>
    </source>
</evidence>
<evidence type="ECO:0000313" key="12">
    <source>
        <dbReference type="WBParaSite" id="SRAE_1000320200.1"/>
    </source>
</evidence>
<comment type="subcellular location">
    <subcellularLocation>
        <location evidence="1">Nucleus</location>
    </subcellularLocation>
</comment>
<dbReference type="RefSeq" id="XP_024504150.1">
    <property type="nucleotide sequence ID" value="XM_024650366.1"/>
</dbReference>
<proteinExistence type="predicted"/>
<evidence type="ECO:0000256" key="3">
    <source>
        <dbReference type="ARBA" id="ARBA00022737"/>
    </source>
</evidence>
<keyword evidence="4 8" id="KW-0863">Zinc-finger</keyword>
<dbReference type="EMBL" id="LN609528">
    <property type="protein sequence ID" value="CEF64949.1"/>
    <property type="molecule type" value="Genomic_DNA"/>
</dbReference>
<organism evidence="10">
    <name type="scientific">Strongyloides ratti</name>
    <name type="common">Parasitic roundworm</name>
    <dbReference type="NCBI Taxonomy" id="34506"/>
    <lineage>
        <taxon>Eukaryota</taxon>
        <taxon>Metazoa</taxon>
        <taxon>Ecdysozoa</taxon>
        <taxon>Nematoda</taxon>
        <taxon>Chromadorea</taxon>
        <taxon>Rhabditida</taxon>
        <taxon>Tylenchina</taxon>
        <taxon>Panagrolaimomorpha</taxon>
        <taxon>Strongyloidoidea</taxon>
        <taxon>Strongyloididae</taxon>
        <taxon>Strongyloides</taxon>
    </lineage>
</organism>
<dbReference type="PANTHER" id="PTHR24376">
    <property type="entry name" value="ZINC FINGER PROTEIN"/>
    <property type="match status" value="1"/>
</dbReference>
<dbReference type="GO" id="GO:0000978">
    <property type="term" value="F:RNA polymerase II cis-regulatory region sequence-specific DNA binding"/>
    <property type="evidence" value="ECO:0007669"/>
    <property type="project" value="TreeGrafter"/>
</dbReference>
<dbReference type="AlphaFoldDB" id="A0A090MX76"/>
<keyword evidence="2" id="KW-0479">Metal-binding</keyword>
<dbReference type="SMART" id="SM00355">
    <property type="entry name" value="ZnF_C2H2"/>
    <property type="match status" value="6"/>
</dbReference>
<reference evidence="12" key="2">
    <citation type="submission" date="2020-12" db="UniProtKB">
        <authorList>
            <consortium name="WormBaseParasite"/>
        </authorList>
    </citation>
    <scope>IDENTIFICATION</scope>
</reference>
<evidence type="ECO:0000256" key="6">
    <source>
        <dbReference type="ARBA" id="ARBA00023125"/>
    </source>
</evidence>
<evidence type="ECO:0000256" key="4">
    <source>
        <dbReference type="ARBA" id="ARBA00022771"/>
    </source>
</evidence>
<evidence type="ECO:0000256" key="2">
    <source>
        <dbReference type="ARBA" id="ARBA00022723"/>
    </source>
</evidence>
<dbReference type="GeneID" id="36377314"/>
<dbReference type="Pfam" id="PF00096">
    <property type="entry name" value="zf-C2H2"/>
    <property type="match status" value="1"/>
</dbReference>
<dbReference type="SUPFAM" id="SSF57667">
    <property type="entry name" value="beta-beta-alpha zinc fingers"/>
    <property type="match status" value="2"/>
</dbReference>
<dbReference type="STRING" id="34506.A0A090MX76"/>
<keyword evidence="3" id="KW-0677">Repeat</keyword>
<dbReference type="InterPro" id="IPR036236">
    <property type="entry name" value="Znf_C2H2_sf"/>
</dbReference>
<dbReference type="PROSITE" id="PS50157">
    <property type="entry name" value="ZINC_FINGER_C2H2_2"/>
    <property type="match status" value="4"/>
</dbReference>
<sequence>MGKQFNYTLKMCTFNDSGLDNNSVFSEMGFATEDIKINKAKSELELIKNILKNSFCDASDVVAESSKAVDNLSSSISKAEELTSGFYEQVQEIQSVLNGFCLRRDGGTIGTGETHHRYKCTECDDTFPYPNLLDIHMKLHKKRYACDICGKKYQKLTFLDKHKLYGHKKTYDCRYCTRVFATYQSLRVHENLEHENPRKSKSIKNGCPNCELDFGSPEDLEKHLKVCAKVYVRASYSAGPSPAYQPIISPALSVRSLPNISKLTPIDNVASPGIGKLPSSPQITLTKMDTTCPFCSREPFAATTSRDRHIKRFHPNMIHFLTNTNFHNTKSSWAKEPKLEHVCTYCGRSFSELKKLHYHEAGHRKNEDDSQMDLGQEFIF</sequence>
<feature type="domain" description="C2H2-type" evidence="9">
    <location>
        <begin position="341"/>
        <end position="368"/>
    </location>
</feature>
<dbReference type="PROSITE" id="PS00028">
    <property type="entry name" value="ZINC_FINGER_C2H2_1"/>
    <property type="match status" value="3"/>
</dbReference>
<dbReference type="OMA" id="YHEAGHR"/>
<evidence type="ECO:0000313" key="11">
    <source>
        <dbReference type="Proteomes" id="UP000035682"/>
    </source>
</evidence>
<keyword evidence="7" id="KW-0539">Nucleus</keyword>
<dbReference type="CTD" id="36377314"/>
<accession>A0A090MX76</accession>
<feature type="domain" description="C2H2-type" evidence="9">
    <location>
        <begin position="144"/>
        <end position="172"/>
    </location>
</feature>
<dbReference type="GO" id="GO:0001228">
    <property type="term" value="F:DNA-binding transcription activator activity, RNA polymerase II-specific"/>
    <property type="evidence" value="ECO:0007669"/>
    <property type="project" value="TreeGrafter"/>
</dbReference>
<dbReference type="PANTHER" id="PTHR24376:SF243">
    <property type="entry name" value="C2H2-TYPE DOMAIN-CONTAINING PROTEIN"/>
    <property type="match status" value="1"/>
</dbReference>
<dbReference type="WormBase" id="SRAE_1000320200">
    <property type="protein sequence ID" value="SRP04981"/>
    <property type="gene ID" value="WBGene00259819"/>
</dbReference>
<dbReference type="Gene3D" id="3.30.160.60">
    <property type="entry name" value="Classic Zinc Finger"/>
    <property type="match status" value="2"/>
</dbReference>
<evidence type="ECO:0000313" key="13">
    <source>
        <dbReference type="WormBase" id="SRAE_1000320200"/>
    </source>
</evidence>
<feature type="domain" description="C2H2-type" evidence="9">
    <location>
        <begin position="118"/>
        <end position="145"/>
    </location>
</feature>
<name>A0A090MX76_STRRB</name>
<gene>
    <name evidence="10 12 13" type="ORF">SRAE_1000320200</name>
</gene>
<keyword evidence="11" id="KW-1185">Reference proteome</keyword>
<protein>
    <submittedName>
        <fullName evidence="10">Zinc finger, C2H2 domain and Zinc finger C2H2-type/integrase DNA-binding domain and Zinc finger, C2H2-like domain-containing protein</fullName>
    </submittedName>
</protein>